<dbReference type="SUPFAM" id="SSF55120">
    <property type="entry name" value="Pseudouridine synthase"/>
    <property type="match status" value="1"/>
</dbReference>
<dbReference type="GO" id="GO:0000455">
    <property type="term" value="P:enzyme-directed rRNA pseudouridine synthesis"/>
    <property type="evidence" value="ECO:0007669"/>
    <property type="project" value="TreeGrafter"/>
</dbReference>
<dbReference type="OrthoDB" id="9807829at2"/>
<dbReference type="InterPro" id="IPR050188">
    <property type="entry name" value="RluA_PseudoU_synthase"/>
</dbReference>
<comment type="catalytic activity">
    <reaction evidence="1">
        <text>a uridine in RNA = a pseudouridine in RNA</text>
        <dbReference type="Rhea" id="RHEA:48348"/>
        <dbReference type="Rhea" id="RHEA-COMP:12068"/>
        <dbReference type="Rhea" id="RHEA-COMP:12069"/>
        <dbReference type="ChEBI" id="CHEBI:65314"/>
        <dbReference type="ChEBI" id="CHEBI:65315"/>
    </reaction>
</comment>
<dbReference type="EMBL" id="FNDN01000001">
    <property type="protein sequence ID" value="SDH26345.1"/>
    <property type="molecule type" value="Genomic_DNA"/>
</dbReference>
<evidence type="ECO:0000256" key="2">
    <source>
        <dbReference type="ARBA" id="ARBA00031870"/>
    </source>
</evidence>
<feature type="domain" description="Pseudouridine synthase RsuA/RluA-like" evidence="4">
    <location>
        <begin position="96"/>
        <end position="243"/>
    </location>
</feature>
<evidence type="ECO:0000313" key="6">
    <source>
        <dbReference type="Proteomes" id="UP000183263"/>
    </source>
</evidence>
<accession>A0A1G8AZM9</accession>
<gene>
    <name evidence="5" type="ORF">SAMN05444695_101591</name>
</gene>
<proteinExistence type="predicted"/>
<dbReference type="GO" id="GO:0140098">
    <property type="term" value="F:catalytic activity, acting on RNA"/>
    <property type="evidence" value="ECO:0007669"/>
    <property type="project" value="UniProtKB-ARBA"/>
</dbReference>
<dbReference type="InterPro" id="IPR006224">
    <property type="entry name" value="PsdUridine_synth_RluA-like_CS"/>
</dbReference>
<organism evidence="5 6">
    <name type="scientific">Rhodococcus triatomae</name>
    <dbReference type="NCBI Taxonomy" id="300028"/>
    <lineage>
        <taxon>Bacteria</taxon>
        <taxon>Bacillati</taxon>
        <taxon>Actinomycetota</taxon>
        <taxon>Actinomycetes</taxon>
        <taxon>Mycobacteriales</taxon>
        <taxon>Nocardiaceae</taxon>
        <taxon>Rhodococcus</taxon>
    </lineage>
</organism>
<dbReference type="GO" id="GO:0003723">
    <property type="term" value="F:RNA binding"/>
    <property type="evidence" value="ECO:0007669"/>
    <property type="project" value="InterPro"/>
</dbReference>
<dbReference type="AlphaFoldDB" id="A0A1G8AZM9"/>
<reference evidence="5 6" key="1">
    <citation type="submission" date="2016-10" db="EMBL/GenBank/DDBJ databases">
        <authorList>
            <person name="de Groot N.N."/>
        </authorList>
    </citation>
    <scope>NUCLEOTIDE SEQUENCE [LARGE SCALE GENOMIC DNA]</scope>
    <source>
        <strain evidence="5 6">DSM 44892</strain>
    </source>
</reference>
<evidence type="ECO:0000313" key="5">
    <source>
        <dbReference type="EMBL" id="SDH26345.1"/>
    </source>
</evidence>
<protein>
    <recommendedName>
        <fullName evidence="2">RNA pseudouridylate synthase</fullName>
    </recommendedName>
    <alternativeName>
        <fullName evidence="3">RNA-uridine isomerase</fullName>
    </alternativeName>
</protein>
<dbReference type="GO" id="GO:0009982">
    <property type="term" value="F:pseudouridine synthase activity"/>
    <property type="evidence" value="ECO:0007669"/>
    <property type="project" value="InterPro"/>
</dbReference>
<dbReference type="Proteomes" id="UP000183263">
    <property type="component" value="Unassembled WGS sequence"/>
</dbReference>
<dbReference type="InterPro" id="IPR006145">
    <property type="entry name" value="PsdUridine_synth_RsuA/RluA"/>
</dbReference>
<evidence type="ECO:0000259" key="4">
    <source>
        <dbReference type="Pfam" id="PF00849"/>
    </source>
</evidence>
<keyword evidence="6" id="KW-1185">Reference proteome</keyword>
<sequence length="307" mass="35014">MSRAPLPLRDGLGPSRVRLPDEGTWQTILEHLVDRFPADEQRLREKVAAGEVVDESGRPIGTDTAFRPRSAVFLHRDPPVETRIPFEIEILYRDDDIVVVDKPHFLATMPRGGFVAESVLVRLRREWDLPDASPAHRLDRLTAGVLLFTVRPAVRGAYQQLFEQRRTDKTYEAIARHDPDLTLPAGVRSHIVKTPGTLQAFEVDREPNSESLIERLDVRGEFARYRLTPRTGKTHQLRVHMNSLGIALHGDPLYPRIDDVAPDDYSCPLRLLSRSLSFTDPLSGRRREFTSTRTLAWPDEEPGRTRR</sequence>
<dbReference type="InterPro" id="IPR020103">
    <property type="entry name" value="PsdUridine_synth_cat_dom_sf"/>
</dbReference>
<evidence type="ECO:0000256" key="1">
    <source>
        <dbReference type="ARBA" id="ARBA00000073"/>
    </source>
</evidence>
<name>A0A1G8AZM9_9NOCA</name>
<dbReference type="Pfam" id="PF00849">
    <property type="entry name" value="PseudoU_synth_2"/>
    <property type="match status" value="1"/>
</dbReference>
<dbReference type="PANTHER" id="PTHR21600:SF84">
    <property type="entry name" value="PSEUDOURIDINE SYNTHASE RSUA_RLUA-LIKE DOMAIN-CONTAINING PROTEIN"/>
    <property type="match status" value="1"/>
</dbReference>
<dbReference type="PROSITE" id="PS01129">
    <property type="entry name" value="PSI_RLU"/>
    <property type="match status" value="1"/>
</dbReference>
<dbReference type="Gene3D" id="3.30.2350.10">
    <property type="entry name" value="Pseudouridine synthase"/>
    <property type="match status" value="1"/>
</dbReference>
<dbReference type="PANTHER" id="PTHR21600">
    <property type="entry name" value="MITOCHONDRIAL RNA PSEUDOURIDINE SYNTHASE"/>
    <property type="match status" value="1"/>
</dbReference>
<evidence type="ECO:0000256" key="3">
    <source>
        <dbReference type="ARBA" id="ARBA00033164"/>
    </source>
</evidence>
<dbReference type="RefSeq" id="WP_072736113.1">
    <property type="nucleotide sequence ID" value="NZ_CP048813.1"/>
</dbReference>